<feature type="domain" description="PpiC" evidence="12">
    <location>
        <begin position="247"/>
        <end position="380"/>
    </location>
</feature>
<organism evidence="13 14">
    <name type="scientific">Candidatus Kinetoplastidibacterium blastocrithidiae TCC012E</name>
    <dbReference type="NCBI Taxonomy" id="1208922"/>
    <lineage>
        <taxon>Bacteria</taxon>
        <taxon>Pseudomonadati</taxon>
        <taxon>Pseudomonadota</taxon>
        <taxon>Betaproteobacteria</taxon>
        <taxon>Candidatus Kinetoplastidibacterium</taxon>
    </lineage>
</organism>
<evidence type="ECO:0000259" key="12">
    <source>
        <dbReference type="Pfam" id="PF13145"/>
    </source>
</evidence>
<dbReference type="Pfam" id="PF13145">
    <property type="entry name" value="Rotamase_2"/>
    <property type="match status" value="1"/>
</dbReference>
<keyword evidence="3" id="KW-0997">Cell inner membrane</keyword>
<dbReference type="InterPro" id="IPR052029">
    <property type="entry name" value="PpiD_chaperone"/>
</dbReference>
<evidence type="ECO:0000256" key="2">
    <source>
        <dbReference type="ARBA" id="ARBA00022475"/>
    </source>
</evidence>
<evidence type="ECO:0000256" key="10">
    <source>
        <dbReference type="ARBA" id="ARBA00042775"/>
    </source>
</evidence>
<dbReference type="InterPro" id="IPR027304">
    <property type="entry name" value="Trigger_fact/SurA_dom_sf"/>
</dbReference>
<comment type="similarity">
    <text evidence="8">Belongs to the PpiD chaperone family.</text>
</comment>
<evidence type="ECO:0000256" key="7">
    <source>
        <dbReference type="ARBA" id="ARBA00023186"/>
    </source>
</evidence>
<dbReference type="InterPro" id="IPR000297">
    <property type="entry name" value="PPIase_PpiC"/>
</dbReference>
<dbReference type="KEGG" id="kbt:BCUE_0503"/>
<keyword evidence="5 11" id="KW-1133">Transmembrane helix</keyword>
<evidence type="ECO:0000256" key="4">
    <source>
        <dbReference type="ARBA" id="ARBA00022692"/>
    </source>
</evidence>
<feature type="transmembrane region" description="Helical" evidence="11">
    <location>
        <begin position="12"/>
        <end position="32"/>
    </location>
</feature>
<evidence type="ECO:0000256" key="5">
    <source>
        <dbReference type="ARBA" id="ARBA00022989"/>
    </source>
</evidence>
<accession>M1M073</accession>
<dbReference type="RefSeq" id="WP_015389998.1">
    <property type="nucleotide sequence ID" value="NC_020285.1"/>
</dbReference>
<evidence type="ECO:0000313" key="14">
    <source>
        <dbReference type="Proteomes" id="UP000011563"/>
    </source>
</evidence>
<keyword evidence="13" id="KW-0413">Isomerase</keyword>
<sequence length="642" mass="74733">MFEFIRNKSRFMLLIVFLLITPAIFFSGVFNYQHEQNDPKIAKFADSYITLCEFNTAYSGFLEQLRSNVRDCKDVSMIDTPDMREHFLEELINTKLLSIVSSDMQISVTDERLRNYIASLDWGNGKGNFSNDDYIKVLSNYGMTPSEFEYNQRKFLSVRQVTDSIVSSGVTSKIVLRNYIDSLSQKRVIRTKIYNFDNYKSCVSVDPEEINSWYFKNKDFFKKPENVDVDYIVIDENDYDELLDYKDKEIELFYKNNLDKFTEPRKFSFESIFFSFDDIKSNKDKSALFKEARNILSELEKDPSYMLSSKDNSASSFIYTNYGLSTEEEILESLGQEAKEIILNLSKGHHSELLETSSGLYIFRLNKISSPHILPLKDSKDQIVLEMQQDNKRRRFYEKIDRIRELIYNKDYDIESIALDIGMKTSSIKGLTKSGITFDDKNHNAIKNSYLDTYQVLSVIFSNDFSFDKNYFGLVQISPSIFIIMKVVNYNPASIFSLEDVYSKIESIIIDDKARLLAIDYVNNDIENILKKNGFNSSEFSEKIEIYRLQSDFRLPKELVNSVMSMPVNSLPYYDKVVLDSGVLLVCLEDVLSKQDDPLIDKQIEESLLYSIGKSEWLASLRFFKNKYQLKLLDHVDDVISN</sequence>
<dbReference type="AlphaFoldDB" id="M1M073"/>
<dbReference type="EMBL" id="CP003807">
    <property type="protein sequence ID" value="AGF49701.1"/>
    <property type="molecule type" value="Genomic_DNA"/>
</dbReference>
<reference evidence="13 14" key="1">
    <citation type="journal article" date="2013" name="Genome Biol. Evol.">
        <title>Genome evolution and phylogenomic analysis of candidatus kinetoplastibacterium, the betaproteobacterial endosymbionts of strigomonas and angomonas.</title>
        <authorList>
            <person name="Alves J.M."/>
            <person name="Serrano M.G."/>
            <person name="Maia da Silva F."/>
            <person name="Voegtly L.J."/>
            <person name="Matveyev A.V."/>
            <person name="Teixeira M.M."/>
            <person name="Camargo E.P."/>
            <person name="Buck G.A."/>
        </authorList>
    </citation>
    <scope>NUCLEOTIDE SEQUENCE [LARGE SCALE GENOMIC DNA]</scope>
    <source>
        <strain evidence="13 14">TCC012E</strain>
    </source>
</reference>
<evidence type="ECO:0000256" key="3">
    <source>
        <dbReference type="ARBA" id="ARBA00022519"/>
    </source>
</evidence>
<evidence type="ECO:0000313" key="13">
    <source>
        <dbReference type="EMBL" id="AGF49701.1"/>
    </source>
</evidence>
<keyword evidence="14" id="KW-1185">Reference proteome</keyword>
<evidence type="ECO:0000256" key="8">
    <source>
        <dbReference type="ARBA" id="ARBA00038408"/>
    </source>
</evidence>
<proteinExistence type="inferred from homology"/>
<dbReference type="Pfam" id="PF13624">
    <property type="entry name" value="SurA_N_3"/>
    <property type="match status" value="1"/>
</dbReference>
<protein>
    <recommendedName>
        <fullName evidence="9">Periplasmic chaperone PpiD</fullName>
    </recommendedName>
    <alternativeName>
        <fullName evidence="10">Periplasmic folding chaperone</fullName>
    </alternativeName>
</protein>
<evidence type="ECO:0000256" key="1">
    <source>
        <dbReference type="ARBA" id="ARBA00004382"/>
    </source>
</evidence>
<dbReference type="PATRIC" id="fig|1208922.3.peg.254"/>
<dbReference type="HOGENOM" id="CLU_023843_1_2_4"/>
<name>M1M073_9PROT</name>
<gene>
    <name evidence="13" type="ORF">BCUE_0503</name>
</gene>
<dbReference type="Gene3D" id="1.10.4030.10">
    <property type="entry name" value="Porin chaperone SurA, peptide-binding domain"/>
    <property type="match status" value="2"/>
</dbReference>
<evidence type="ECO:0000256" key="9">
    <source>
        <dbReference type="ARBA" id="ARBA00040743"/>
    </source>
</evidence>
<dbReference type="InterPro" id="IPR046357">
    <property type="entry name" value="PPIase_dom_sf"/>
</dbReference>
<dbReference type="PANTHER" id="PTHR47529:SF1">
    <property type="entry name" value="PERIPLASMIC CHAPERONE PPID"/>
    <property type="match status" value="1"/>
</dbReference>
<keyword evidence="2" id="KW-1003">Cell membrane</keyword>
<keyword evidence="4 11" id="KW-0812">Transmembrane</keyword>
<comment type="subcellular location">
    <subcellularLocation>
        <location evidence="1">Cell inner membrane</location>
        <topology evidence="1">Single-pass type II membrane protein</topology>
        <orientation evidence="1">Periplasmic side</orientation>
    </subcellularLocation>
</comment>
<dbReference type="SUPFAM" id="SSF109998">
    <property type="entry name" value="Triger factor/SurA peptide-binding domain-like"/>
    <property type="match status" value="1"/>
</dbReference>
<keyword evidence="7" id="KW-0143">Chaperone</keyword>
<keyword evidence="6 11" id="KW-0472">Membrane</keyword>
<dbReference type="GO" id="GO:0003755">
    <property type="term" value="F:peptidyl-prolyl cis-trans isomerase activity"/>
    <property type="evidence" value="ECO:0007669"/>
    <property type="project" value="InterPro"/>
</dbReference>
<evidence type="ECO:0000256" key="11">
    <source>
        <dbReference type="SAM" id="Phobius"/>
    </source>
</evidence>
<dbReference type="PANTHER" id="PTHR47529">
    <property type="entry name" value="PEPTIDYL-PROLYL CIS-TRANS ISOMERASE D"/>
    <property type="match status" value="1"/>
</dbReference>
<dbReference type="Gene3D" id="3.10.50.40">
    <property type="match status" value="1"/>
</dbReference>
<dbReference type="Proteomes" id="UP000011563">
    <property type="component" value="Chromosome"/>
</dbReference>
<dbReference type="GO" id="GO:0005886">
    <property type="term" value="C:plasma membrane"/>
    <property type="evidence" value="ECO:0007669"/>
    <property type="project" value="UniProtKB-SubCell"/>
</dbReference>
<evidence type="ECO:0000256" key="6">
    <source>
        <dbReference type="ARBA" id="ARBA00023136"/>
    </source>
</evidence>